<dbReference type="Proteomes" id="UP001344447">
    <property type="component" value="Unassembled WGS sequence"/>
</dbReference>
<dbReference type="EMBL" id="JAVFKY010000004">
    <property type="protein sequence ID" value="KAK5577933.1"/>
    <property type="molecule type" value="Genomic_DNA"/>
</dbReference>
<evidence type="ECO:0000313" key="2">
    <source>
        <dbReference type="Proteomes" id="UP001344447"/>
    </source>
</evidence>
<evidence type="ECO:0000313" key="1">
    <source>
        <dbReference type="EMBL" id="KAK5577933.1"/>
    </source>
</evidence>
<gene>
    <name evidence="1" type="ORF">RB653_002881</name>
</gene>
<name>A0AAN7TYC3_9MYCE</name>
<sequence>MAPPQRFKALELLKWGVYFGMPIIATIHVLDPDRLDSLIMKHQYVVYPPEAQSQEEFKKKELEYIEKRNARKLLEQQQQQQTTN</sequence>
<dbReference type="GO" id="GO:0005739">
    <property type="term" value="C:mitochondrion"/>
    <property type="evidence" value="ECO:0007669"/>
    <property type="project" value="InterPro"/>
</dbReference>
<accession>A0AAN7TYC3</accession>
<dbReference type="Pfam" id="PF09803">
    <property type="entry name" value="Pet100"/>
    <property type="match status" value="1"/>
</dbReference>
<protein>
    <submittedName>
        <fullName evidence="1">Uncharacterized protein</fullName>
    </submittedName>
</protein>
<dbReference type="AlphaFoldDB" id="A0AAN7TYC3"/>
<dbReference type="InterPro" id="IPR018625">
    <property type="entry name" value="Pet100"/>
</dbReference>
<reference evidence="1 2" key="1">
    <citation type="submission" date="2023-11" db="EMBL/GenBank/DDBJ databases">
        <title>Dfirmibasis_genome.</title>
        <authorList>
            <person name="Edelbroek B."/>
            <person name="Kjellin J."/>
            <person name="Jerlstrom-Hultqvist J."/>
            <person name="Soderbom F."/>
        </authorList>
    </citation>
    <scope>NUCLEOTIDE SEQUENCE [LARGE SCALE GENOMIC DNA]</scope>
    <source>
        <strain evidence="1 2">TNS-C-14</strain>
    </source>
</reference>
<organism evidence="1 2">
    <name type="scientific">Dictyostelium firmibasis</name>
    <dbReference type="NCBI Taxonomy" id="79012"/>
    <lineage>
        <taxon>Eukaryota</taxon>
        <taxon>Amoebozoa</taxon>
        <taxon>Evosea</taxon>
        <taxon>Eumycetozoa</taxon>
        <taxon>Dictyostelia</taxon>
        <taxon>Dictyosteliales</taxon>
        <taxon>Dictyosteliaceae</taxon>
        <taxon>Dictyostelium</taxon>
    </lineage>
</organism>
<keyword evidence="2" id="KW-1185">Reference proteome</keyword>
<dbReference type="GO" id="GO:0033617">
    <property type="term" value="P:mitochondrial respiratory chain complex IV assembly"/>
    <property type="evidence" value="ECO:0007669"/>
    <property type="project" value="InterPro"/>
</dbReference>
<proteinExistence type="predicted"/>
<comment type="caution">
    <text evidence="1">The sequence shown here is derived from an EMBL/GenBank/DDBJ whole genome shotgun (WGS) entry which is preliminary data.</text>
</comment>